<gene>
    <name evidence="6" type="ORF">AFUA_6G09292</name>
</gene>
<dbReference type="OMA" id="TRMRQRE"/>
<dbReference type="InParanoid" id="A4D9P0"/>
<feature type="compositionally biased region" description="Polar residues" evidence="5">
    <location>
        <begin position="983"/>
        <end position="1008"/>
    </location>
</feature>
<evidence type="ECO:0000313" key="7">
    <source>
        <dbReference type="Proteomes" id="UP000002530"/>
    </source>
</evidence>
<dbReference type="GeneID" id="5077218"/>
<dbReference type="EMBL" id="AAHF01000006">
    <property type="protein sequence ID" value="EBA27357.1"/>
    <property type="molecule type" value="Genomic_DNA"/>
</dbReference>
<dbReference type="STRING" id="330879.A4D9P0"/>
<dbReference type="KEGG" id="afm:AFUA_6G09292"/>
<keyword evidence="1" id="KW-0597">Phosphoprotein</keyword>
<feature type="coiled-coil region" evidence="4">
    <location>
        <begin position="77"/>
        <end position="209"/>
    </location>
</feature>
<protein>
    <recommendedName>
        <fullName evidence="8">Rootletin</fullName>
    </recommendedName>
</protein>
<comment type="catalytic activity">
    <reaction evidence="3">
        <text>L-seryl-[protein] + ATP = O-phospho-L-seryl-[protein] + ADP + H(+)</text>
        <dbReference type="Rhea" id="RHEA:17989"/>
        <dbReference type="Rhea" id="RHEA-COMP:9863"/>
        <dbReference type="Rhea" id="RHEA-COMP:11604"/>
        <dbReference type="ChEBI" id="CHEBI:15378"/>
        <dbReference type="ChEBI" id="CHEBI:29999"/>
        <dbReference type="ChEBI" id="CHEBI:30616"/>
        <dbReference type="ChEBI" id="CHEBI:83421"/>
        <dbReference type="ChEBI" id="CHEBI:456216"/>
        <dbReference type="EC" id="2.7.11.1"/>
    </reaction>
</comment>
<evidence type="ECO:0000256" key="2">
    <source>
        <dbReference type="ARBA" id="ARBA00047899"/>
    </source>
</evidence>
<dbReference type="PANTHER" id="PTHR22988">
    <property type="entry name" value="MYOTONIC DYSTROPHY S/T KINASE-RELATED"/>
    <property type="match status" value="1"/>
</dbReference>
<reference evidence="6 7" key="1">
    <citation type="journal article" date="2005" name="Nature">
        <title>Genomic sequence of the pathogenic and allergenic filamentous fungus Aspergillus fumigatus.</title>
        <authorList>
            <person name="Nierman W.C."/>
            <person name="Pain A."/>
            <person name="Anderson M.J."/>
            <person name="Wortman J.R."/>
            <person name="Kim H.S."/>
            <person name="Arroyo J."/>
            <person name="Berriman M."/>
            <person name="Abe K."/>
            <person name="Archer D.B."/>
            <person name="Bermejo C."/>
            <person name="Bennett J."/>
            <person name="Bowyer P."/>
            <person name="Chen D."/>
            <person name="Collins M."/>
            <person name="Coulsen R."/>
            <person name="Davies R."/>
            <person name="Dyer P.S."/>
            <person name="Farman M."/>
            <person name="Fedorova N."/>
            <person name="Fedorova N."/>
            <person name="Feldblyum T.V."/>
            <person name="Fischer R."/>
            <person name="Fosker N."/>
            <person name="Fraser A."/>
            <person name="Garcia J.L."/>
            <person name="Garcia M.J."/>
            <person name="Goble A."/>
            <person name="Goldman G.H."/>
            <person name="Gomi K."/>
            <person name="Griffith-Jones S."/>
            <person name="Gwilliam R."/>
            <person name="Haas B."/>
            <person name="Haas H."/>
            <person name="Harris D."/>
            <person name="Horiuchi H."/>
            <person name="Huang J."/>
            <person name="Humphray S."/>
            <person name="Jimenez J."/>
            <person name="Keller N."/>
            <person name="Khouri H."/>
            <person name="Kitamoto K."/>
            <person name="Kobayashi T."/>
            <person name="Konzack S."/>
            <person name="Kulkarni R."/>
            <person name="Kumagai T."/>
            <person name="Lafon A."/>
            <person name="Latge J.P."/>
            <person name="Li W."/>
            <person name="Lord A."/>
            <person name="Lu C."/>
            <person name="Majoros W.H."/>
            <person name="May G.S."/>
            <person name="Miller B.L."/>
            <person name="Mohamoud Y."/>
            <person name="Molina M."/>
            <person name="Monod M."/>
            <person name="Mouyna I."/>
            <person name="Mulligan S."/>
            <person name="Murphy L."/>
            <person name="O'Neil S."/>
            <person name="Paulsen I."/>
            <person name="Penalva M.A."/>
            <person name="Pertea M."/>
            <person name="Price C."/>
            <person name="Pritchard B.L."/>
            <person name="Quail M.A."/>
            <person name="Rabbinowitsch E."/>
            <person name="Rawlins N."/>
            <person name="Rajandream M.A."/>
            <person name="Reichard U."/>
            <person name="Renauld H."/>
            <person name="Robson G.D."/>
            <person name="Rodriguez de Cordoba S."/>
            <person name="Rodriguez-Pena J.M."/>
            <person name="Ronning C.M."/>
            <person name="Rutter S."/>
            <person name="Salzberg S.L."/>
            <person name="Sanchez M."/>
            <person name="Sanchez-Ferrero J.C."/>
            <person name="Saunders D."/>
            <person name="Seeger K."/>
            <person name="Squares R."/>
            <person name="Squares S."/>
            <person name="Takeuchi M."/>
            <person name="Tekaia F."/>
            <person name="Turner G."/>
            <person name="Vazquez de Aldana C.R."/>
            <person name="Weidman J."/>
            <person name="White O."/>
            <person name="Woodward J."/>
            <person name="Yu J.H."/>
            <person name="Fraser C."/>
            <person name="Galagan J.E."/>
            <person name="Asai K."/>
            <person name="Machida M."/>
            <person name="Hall N."/>
            <person name="Barrell B."/>
            <person name="Denning D.W."/>
        </authorList>
    </citation>
    <scope>NUCLEOTIDE SEQUENCE [LARGE SCALE GENOMIC DNA]</scope>
    <source>
        <strain evidence="6 7">Af293</strain>
    </source>
</reference>
<accession>A4D9P0</accession>
<dbReference type="OrthoDB" id="4201669at2759"/>
<dbReference type="VEuPathDB" id="FungiDB:Afu6g09292"/>
<evidence type="ECO:0000313" key="6">
    <source>
        <dbReference type="EMBL" id="EBA27357.1"/>
    </source>
</evidence>
<feature type="compositionally biased region" description="Polar residues" evidence="5">
    <location>
        <begin position="1054"/>
        <end position="1078"/>
    </location>
</feature>
<dbReference type="PANTHER" id="PTHR22988:SF71">
    <property type="entry name" value="CITRON RHO-INTERACTING KINASE"/>
    <property type="match status" value="1"/>
</dbReference>
<dbReference type="HOGENOM" id="CLU_268619_0_0_1"/>
<keyword evidence="4" id="KW-0175">Coiled coil</keyword>
<comment type="catalytic activity">
    <reaction evidence="2">
        <text>L-threonyl-[protein] + ATP = O-phospho-L-threonyl-[protein] + ADP + H(+)</text>
        <dbReference type="Rhea" id="RHEA:46608"/>
        <dbReference type="Rhea" id="RHEA-COMP:11060"/>
        <dbReference type="Rhea" id="RHEA-COMP:11605"/>
        <dbReference type="ChEBI" id="CHEBI:15378"/>
        <dbReference type="ChEBI" id="CHEBI:30013"/>
        <dbReference type="ChEBI" id="CHEBI:30616"/>
        <dbReference type="ChEBI" id="CHEBI:61977"/>
        <dbReference type="ChEBI" id="CHEBI:456216"/>
        <dbReference type="EC" id="2.7.11.1"/>
    </reaction>
</comment>
<dbReference type="Proteomes" id="UP000002530">
    <property type="component" value="Unassembled WGS sequence"/>
</dbReference>
<proteinExistence type="predicted"/>
<keyword evidence="7" id="KW-1185">Reference proteome</keyword>
<dbReference type="RefSeq" id="XP_001481462.1">
    <property type="nucleotide sequence ID" value="XM_001481412.1"/>
</dbReference>
<comment type="caution">
    <text evidence="6">The sequence shown here is derived from an EMBL/GenBank/DDBJ whole genome shotgun (WGS) entry which is preliminary data.</text>
</comment>
<evidence type="ECO:0008006" key="8">
    <source>
        <dbReference type="Google" id="ProtNLM"/>
    </source>
</evidence>
<dbReference type="GO" id="GO:0004674">
    <property type="term" value="F:protein serine/threonine kinase activity"/>
    <property type="evidence" value="ECO:0007669"/>
    <property type="project" value="UniProtKB-EC"/>
</dbReference>
<feature type="compositionally biased region" description="Basic and acidic residues" evidence="5">
    <location>
        <begin position="926"/>
        <end position="952"/>
    </location>
</feature>
<evidence type="ECO:0000256" key="3">
    <source>
        <dbReference type="ARBA" id="ARBA00048679"/>
    </source>
</evidence>
<evidence type="ECO:0000256" key="4">
    <source>
        <dbReference type="SAM" id="Coils"/>
    </source>
</evidence>
<dbReference type="AlphaFoldDB" id="A4D9P0"/>
<dbReference type="InterPro" id="IPR050839">
    <property type="entry name" value="Rho-assoc_Ser/Thr_Kinase"/>
</dbReference>
<sequence length="1091" mass="122953">MSVERTPNTHSLRPATDQFTILKRRPTNGKKVPSALRNMTLASNNGSSQLSEEDLFQLLINWMRVREENEISASNLQERMEADMFALTEENKSLKNHLETLDNQLQRSRCQSKIYGAQIENWKTKLAKFKGILNELGAEYRNLRNENLRLKDSKATLENERNEIESGIKDAKRQISQAAVLVKEKRTQLAESERKVESMTLALKNEEEKTAFVQTQLVEERRRSSILESYIHNNSRVQTKQLAIIRTEQQEMLNKLNSAFDRLDQSVNASQAANQTTLELTLEKTFPLLKELSEQLLSCRADIQQYKDTVHKIFSSANMFDFKLNEGLERNFALNENVAHKVLEQLKLFENTNGCHMALLKQLGINEEQYNTVREMLEALKPSMQTISSSLTTLNEKGIDLTQHITHLEKCIFEAQNPAPTIDVCALFTENAALKDQKEQLSIRVRSAEENAKAKELETEKANCALLDVTTKMQEEMKRAQDFEAEVVNQRQTIISIEAKIREELNRASVIARDQAKARFEQQIHKMLREKAEAEKDMAAIRESLAEVQASMVAEKENEAKTQRHELESTILEREQQLRELEASRTQIATRMSEQEAELELLREAKVAALAQQKKISHQLDEVQGTIVELSDRLSSKDVEFKYVQKKLDTCQSNLLKREEELTQVKKKLCNAESARSKMETGKRKAKSEIHALLKRLQDSERWKRNIKAAITRPGDPPFDGPVAGTWDKLKDYLNSADNDNPGPDSQKTTVPTGLNVVSVSRSPSVALTPNRICESPIQGFVQTTEVIYRPQSFQGGELSSPVLTNARAGNTDSLNHCERPELLTEIVPFSSIRQQLSAASCSSLSPEPSDLAEMLDLTPNNKPHSVHGDTVVELPTQTNEKGTVATSDKADGFELGTIDEQSRSSQHQLVKLNCLATETAGGHKNAREDQDKQKTVTFRAEKEGNRIEKRKFSATVDSTAEESASEDRLIKKPGRTMKCTYSKIQRSPSSNGVPKFPNESNASPASERSNRDTHTENQYTSNDKRARVSVAPSNSKPRGQGQGAGNYLERRTSPASLASGNSRQSSAIENNPKNNRWTARGATRRSQITQ</sequence>
<feature type="region of interest" description="Disordered" evidence="5">
    <location>
        <begin position="921"/>
        <end position="1091"/>
    </location>
</feature>
<evidence type="ECO:0000256" key="5">
    <source>
        <dbReference type="SAM" id="MobiDB-lite"/>
    </source>
</evidence>
<feature type="coiled-coil region" evidence="4">
    <location>
        <begin position="431"/>
        <end position="493"/>
    </location>
</feature>
<name>A4D9P0_ASPFU</name>
<organism evidence="6 7">
    <name type="scientific">Aspergillus fumigatus (strain ATCC MYA-4609 / CBS 101355 / FGSC A1100 / Af293)</name>
    <name type="common">Neosartorya fumigata</name>
    <dbReference type="NCBI Taxonomy" id="330879"/>
    <lineage>
        <taxon>Eukaryota</taxon>
        <taxon>Fungi</taxon>
        <taxon>Dikarya</taxon>
        <taxon>Ascomycota</taxon>
        <taxon>Pezizomycotina</taxon>
        <taxon>Eurotiomycetes</taxon>
        <taxon>Eurotiomycetidae</taxon>
        <taxon>Eurotiales</taxon>
        <taxon>Aspergillaceae</taxon>
        <taxon>Aspergillus</taxon>
        <taxon>Aspergillus subgen. Fumigati</taxon>
    </lineage>
</organism>
<evidence type="ECO:0000256" key="1">
    <source>
        <dbReference type="ARBA" id="ARBA00022553"/>
    </source>
</evidence>
<dbReference type="eggNOG" id="ENOG502T1RK">
    <property type="taxonomic scope" value="Eukaryota"/>
</dbReference>
<feature type="coiled-coil region" evidence="4">
    <location>
        <begin position="517"/>
        <end position="612"/>
    </location>
</feature>